<keyword evidence="1" id="KW-0732">Signal</keyword>
<feature type="signal peptide" evidence="1">
    <location>
        <begin position="1"/>
        <end position="20"/>
    </location>
</feature>
<proteinExistence type="predicted"/>
<evidence type="ECO:0000256" key="1">
    <source>
        <dbReference type="SAM" id="SignalP"/>
    </source>
</evidence>
<feature type="chain" id="PRO_5045632433" evidence="1">
    <location>
        <begin position="21"/>
        <end position="81"/>
    </location>
</feature>
<dbReference type="RefSeq" id="WP_188643357.1">
    <property type="nucleotide sequence ID" value="NZ_BMKL01000001.1"/>
</dbReference>
<accession>A0ABQ1RWB7</accession>
<sequence>MNFWLIAGSIFALALLAGLAAPRKPAAKRDPPSPPPQEEDLWTADALARLGTPETVADLVAQGREEELRGLGYAGELPPES</sequence>
<evidence type="ECO:0000313" key="2">
    <source>
        <dbReference type="EMBL" id="GGD85255.1"/>
    </source>
</evidence>
<evidence type="ECO:0000313" key="3">
    <source>
        <dbReference type="Proteomes" id="UP000619041"/>
    </source>
</evidence>
<organism evidence="2 3">
    <name type="scientific">Tsuneonella deserti</name>
    <dbReference type="NCBI Taxonomy" id="2035528"/>
    <lineage>
        <taxon>Bacteria</taxon>
        <taxon>Pseudomonadati</taxon>
        <taxon>Pseudomonadota</taxon>
        <taxon>Alphaproteobacteria</taxon>
        <taxon>Sphingomonadales</taxon>
        <taxon>Erythrobacteraceae</taxon>
        <taxon>Tsuneonella</taxon>
    </lineage>
</organism>
<reference evidence="3" key="1">
    <citation type="journal article" date="2019" name="Int. J. Syst. Evol. Microbiol.">
        <title>The Global Catalogue of Microorganisms (GCM) 10K type strain sequencing project: providing services to taxonomists for standard genome sequencing and annotation.</title>
        <authorList>
            <consortium name="The Broad Institute Genomics Platform"/>
            <consortium name="The Broad Institute Genome Sequencing Center for Infectious Disease"/>
            <person name="Wu L."/>
            <person name="Ma J."/>
        </authorList>
    </citation>
    <scope>NUCLEOTIDE SEQUENCE [LARGE SCALE GENOMIC DNA]</scope>
    <source>
        <strain evidence="3">CGMCC 1.15959</strain>
    </source>
</reference>
<dbReference type="EMBL" id="BMKL01000001">
    <property type="protein sequence ID" value="GGD85255.1"/>
    <property type="molecule type" value="Genomic_DNA"/>
</dbReference>
<name>A0ABQ1RWB7_9SPHN</name>
<gene>
    <name evidence="2" type="ORF">GCM10011515_01180</name>
</gene>
<keyword evidence="3" id="KW-1185">Reference proteome</keyword>
<protein>
    <submittedName>
        <fullName evidence="2">Uncharacterized protein</fullName>
    </submittedName>
</protein>
<comment type="caution">
    <text evidence="2">The sequence shown here is derived from an EMBL/GenBank/DDBJ whole genome shotgun (WGS) entry which is preliminary data.</text>
</comment>
<dbReference type="Proteomes" id="UP000619041">
    <property type="component" value="Unassembled WGS sequence"/>
</dbReference>